<name>A0AA96LIE8_9BACL</name>
<dbReference type="AlphaFoldDB" id="A0AA96LIE8"/>
<evidence type="ECO:0000313" key="1">
    <source>
        <dbReference type="EMBL" id="WNQ13913.1"/>
    </source>
</evidence>
<organism evidence="1 2">
    <name type="scientific">Paenibacillus aurantius</name>
    <dbReference type="NCBI Taxonomy" id="2918900"/>
    <lineage>
        <taxon>Bacteria</taxon>
        <taxon>Bacillati</taxon>
        <taxon>Bacillota</taxon>
        <taxon>Bacilli</taxon>
        <taxon>Bacillales</taxon>
        <taxon>Paenibacillaceae</taxon>
        <taxon>Paenibacillus</taxon>
    </lineage>
</organism>
<accession>A0AA96LIE8</accession>
<proteinExistence type="predicted"/>
<gene>
    <name evidence="1" type="ORF">MJA45_13120</name>
</gene>
<sequence>MIPLNSSMVEAVQDLVKLQDGRLSEYREKRQAAAAERRTPDPLGLGTVSLMLPLYAHPDSAYYRDASLLPEMEVGAENFLKTQLPSGCISLVNCNIDSPPDTAFTTHLTSLLYQVAERSGLPELQGVQGALRLFLERAKPCLLNGGIHTPNHRWVMAGALAKMYEIFEEDTFRDRAFQFLDEGFDMTEYGEWTERSNAIYNGACAIHLYDVGLIFGYEPAFQAIRSNLTMMQYMFHPDDSIVTEYSGRQDLGQTMMMSDWYYVICHLMASRDQNPVFGAMAGVAEKTAPRGSHALMFWMLYPDEMSGARTFMGPLSDEYTILFGEENEVPVPKNVPYLGKLVQHPHGASVLRHRKGKLSVTAMAGQPELLTIRYGEAAMYGLKLGAGWFGIGGVAFPSIRQTGEATYRMQIELEGCYWNPLPKHLTEGTDGMYVKMPNHLREKTHVQFLPVAVELTLVDNGVDVRVLSEAIPNIYLQAVCMFDPQGTLSSPSLEEAAPGIQCLKEGEASFTRGGDTIVVSGGAKEHGDLSMRNDKVNRDALNLTVNWVTPADRTLRFRCITNPKGQGDESHGEKN</sequence>
<dbReference type="KEGG" id="paun:MJA45_13120"/>
<dbReference type="RefSeq" id="WP_315607694.1">
    <property type="nucleotide sequence ID" value="NZ_CP130318.1"/>
</dbReference>
<reference evidence="1 2" key="1">
    <citation type="submission" date="2022-02" db="EMBL/GenBank/DDBJ databases">
        <title>Paenibacillus sp. MBLB1776 Whole Genome Shotgun Sequencing.</title>
        <authorList>
            <person name="Hwang C.Y."/>
            <person name="Cho E.-S."/>
            <person name="Seo M.-J."/>
        </authorList>
    </citation>
    <scope>NUCLEOTIDE SEQUENCE [LARGE SCALE GENOMIC DNA]</scope>
    <source>
        <strain evidence="1 2">MBLB1776</strain>
    </source>
</reference>
<protein>
    <submittedName>
        <fullName evidence="1">Uncharacterized protein</fullName>
    </submittedName>
</protein>
<dbReference type="EMBL" id="CP130318">
    <property type="protein sequence ID" value="WNQ13913.1"/>
    <property type="molecule type" value="Genomic_DNA"/>
</dbReference>
<dbReference type="Proteomes" id="UP001305702">
    <property type="component" value="Chromosome"/>
</dbReference>
<keyword evidence="2" id="KW-1185">Reference proteome</keyword>
<evidence type="ECO:0000313" key="2">
    <source>
        <dbReference type="Proteomes" id="UP001305702"/>
    </source>
</evidence>